<dbReference type="InterPro" id="IPR011701">
    <property type="entry name" value="MFS"/>
</dbReference>
<dbReference type="EMBL" id="CP015518">
    <property type="protein sequence ID" value="APG25329.1"/>
    <property type="molecule type" value="Genomic_DNA"/>
</dbReference>
<feature type="transmembrane region" description="Helical" evidence="4">
    <location>
        <begin position="137"/>
        <end position="155"/>
    </location>
</feature>
<dbReference type="SUPFAM" id="SSF103473">
    <property type="entry name" value="MFS general substrate transporter"/>
    <property type="match status" value="1"/>
</dbReference>
<keyword evidence="1 4" id="KW-0812">Transmembrane</keyword>
<evidence type="ECO:0000256" key="2">
    <source>
        <dbReference type="ARBA" id="ARBA00022989"/>
    </source>
</evidence>
<feature type="transmembrane region" description="Helical" evidence="4">
    <location>
        <begin position="382"/>
        <end position="401"/>
    </location>
</feature>
<feature type="transmembrane region" description="Helical" evidence="4">
    <location>
        <begin position="356"/>
        <end position="376"/>
    </location>
</feature>
<dbReference type="Pfam" id="PF07690">
    <property type="entry name" value="MFS_1"/>
    <property type="match status" value="1"/>
</dbReference>
<proteinExistence type="predicted"/>
<accession>A0A1L3GHG2</accession>
<feature type="transmembrane region" description="Helical" evidence="4">
    <location>
        <begin position="77"/>
        <end position="96"/>
    </location>
</feature>
<dbReference type="CDD" id="cd17353">
    <property type="entry name" value="MFS_OFA_like"/>
    <property type="match status" value="1"/>
</dbReference>
<feature type="transmembrane region" description="Helical" evidence="4">
    <location>
        <begin position="298"/>
        <end position="315"/>
    </location>
</feature>
<feature type="transmembrane region" description="Helical" evidence="4">
    <location>
        <begin position="225"/>
        <end position="244"/>
    </location>
</feature>
<dbReference type="PANTHER" id="PTHR11360:SF317">
    <property type="entry name" value="MAJOR FACILITATOR SUPERFAMILY (MFS) PROFILE DOMAIN-CONTAINING PROTEIN-RELATED"/>
    <property type="match status" value="1"/>
</dbReference>
<name>A0A1L3GHG2_SYNAC</name>
<dbReference type="OrthoDB" id="9793415at2"/>
<gene>
    <name evidence="6" type="ORF">A7E75_10105</name>
</gene>
<dbReference type="PANTHER" id="PTHR11360">
    <property type="entry name" value="MONOCARBOXYLATE TRANSPORTER"/>
    <property type="match status" value="1"/>
</dbReference>
<keyword evidence="7" id="KW-1185">Reference proteome</keyword>
<feature type="transmembrane region" description="Helical" evidence="4">
    <location>
        <begin position="12"/>
        <end position="30"/>
    </location>
</feature>
<dbReference type="KEGG" id="pace:A6070_04110"/>
<dbReference type="PROSITE" id="PS50850">
    <property type="entry name" value="MFS"/>
    <property type="match status" value="1"/>
</dbReference>
<evidence type="ECO:0000256" key="1">
    <source>
        <dbReference type="ARBA" id="ARBA00022692"/>
    </source>
</evidence>
<dbReference type="AlphaFoldDB" id="A0A1L3GHG2"/>
<feature type="transmembrane region" description="Helical" evidence="4">
    <location>
        <begin position="264"/>
        <end position="286"/>
    </location>
</feature>
<keyword evidence="2 4" id="KW-1133">Transmembrane helix</keyword>
<dbReference type="RefSeq" id="WP_072287180.1">
    <property type="nucleotide sequence ID" value="NZ_CP015455.1"/>
</dbReference>
<reference evidence="6 7" key="1">
    <citation type="journal article" date="2017" name="Genome Announc.">
        <title>Complete Genome Sequences of Two Acetylene-Fermenting Pelobacter acetylenicus Strains.</title>
        <authorList>
            <person name="Sutton J.M."/>
            <person name="Baesman S.M."/>
            <person name="Fierst J.L."/>
            <person name="Poret-Peterson A.T."/>
            <person name="Oremland R.S."/>
            <person name="Dunlap D.S."/>
            <person name="Akob D.M."/>
        </authorList>
    </citation>
    <scope>NUCLEOTIDE SEQUENCE [LARGE SCALE GENOMIC DNA]</scope>
    <source>
        <strain evidence="6 7">DSM 3247</strain>
    </source>
</reference>
<feature type="transmembrane region" description="Helical" evidence="4">
    <location>
        <begin position="321"/>
        <end position="344"/>
    </location>
</feature>
<feature type="transmembrane region" description="Helical" evidence="4">
    <location>
        <begin position="102"/>
        <end position="125"/>
    </location>
</feature>
<feature type="transmembrane region" description="Helical" evidence="4">
    <location>
        <begin position="161"/>
        <end position="181"/>
    </location>
</feature>
<sequence>MSNEKLESKRWFIALAGIVLQLILGTVYAWSVFKKPLMANHGWSETATQGTFMIIIAVLGLAAAFGGTLVDKKGPKLVAVIGAVCYAIGTLCAGLADLTGNIWVLYLGYGVIGGLGNGFGYVVPIACLIRWFPDKRGLVTGLAVMGFGAGAFFIGKIVPGMIVSMGVANTFFVLGVVYLVVSTAAALQFRDPPKGWTPEGFVQSTKTVSHADSFNFEQARRTPQWYMIWFMLFLNVSAGLGLLSQLSPMGQKILSLSIADPEQLAIKGGLILAIASIFNGLGRLFWASVSDKIGRKNVFLVMFASQALLYCYIPQITSATVFTIAACYLLACYGGGFAVMPSFAADSFGPGYIGKVYGIILTAWGAAGVAGPLVFAQVKGAPALYVAAALLVLGFIITWSYKPPVKATA</sequence>
<evidence type="ECO:0000313" key="7">
    <source>
        <dbReference type="Proteomes" id="UP000182264"/>
    </source>
</evidence>
<feature type="domain" description="Major facilitator superfamily (MFS) profile" evidence="5">
    <location>
        <begin position="9"/>
        <end position="406"/>
    </location>
</feature>
<dbReference type="GO" id="GO:0022857">
    <property type="term" value="F:transmembrane transporter activity"/>
    <property type="evidence" value="ECO:0007669"/>
    <property type="project" value="InterPro"/>
</dbReference>
<dbReference type="InterPro" id="IPR020846">
    <property type="entry name" value="MFS_dom"/>
</dbReference>
<dbReference type="Proteomes" id="UP000182264">
    <property type="component" value="Chromosome"/>
</dbReference>
<protein>
    <submittedName>
        <fullName evidence="6">Oxalate:formate antiporter</fullName>
    </submittedName>
</protein>
<dbReference type="STRING" id="29542.A6070_04110"/>
<evidence type="ECO:0000256" key="3">
    <source>
        <dbReference type="ARBA" id="ARBA00023136"/>
    </source>
</evidence>
<evidence type="ECO:0000313" key="6">
    <source>
        <dbReference type="EMBL" id="APG25329.1"/>
    </source>
</evidence>
<evidence type="ECO:0000256" key="4">
    <source>
        <dbReference type="SAM" id="Phobius"/>
    </source>
</evidence>
<evidence type="ECO:0000259" key="5">
    <source>
        <dbReference type="PROSITE" id="PS50850"/>
    </source>
</evidence>
<dbReference type="InterPro" id="IPR050327">
    <property type="entry name" value="Proton-linked_MCT"/>
</dbReference>
<feature type="transmembrane region" description="Helical" evidence="4">
    <location>
        <begin position="50"/>
        <end position="70"/>
    </location>
</feature>
<keyword evidence="3 4" id="KW-0472">Membrane</keyword>
<organism evidence="6 7">
    <name type="scientific">Syntrophotalea acetylenica</name>
    <name type="common">Pelobacter acetylenicus</name>
    <dbReference type="NCBI Taxonomy" id="29542"/>
    <lineage>
        <taxon>Bacteria</taxon>
        <taxon>Pseudomonadati</taxon>
        <taxon>Thermodesulfobacteriota</taxon>
        <taxon>Desulfuromonadia</taxon>
        <taxon>Desulfuromonadales</taxon>
        <taxon>Syntrophotaleaceae</taxon>
        <taxon>Syntrophotalea</taxon>
    </lineage>
</organism>
<dbReference type="Gene3D" id="1.20.1250.20">
    <property type="entry name" value="MFS general substrate transporter like domains"/>
    <property type="match status" value="2"/>
</dbReference>
<dbReference type="InterPro" id="IPR036259">
    <property type="entry name" value="MFS_trans_sf"/>
</dbReference>